<reference evidence="3" key="1">
    <citation type="journal article" date="2019" name="Int. J. Syst. Evol. Microbiol.">
        <title>The Global Catalogue of Microorganisms (GCM) 10K type strain sequencing project: providing services to taxonomists for standard genome sequencing and annotation.</title>
        <authorList>
            <consortium name="The Broad Institute Genomics Platform"/>
            <consortium name="The Broad Institute Genome Sequencing Center for Infectious Disease"/>
            <person name="Wu L."/>
            <person name="Ma J."/>
        </authorList>
    </citation>
    <scope>NUCLEOTIDE SEQUENCE [LARGE SCALE GENOMIC DNA]</scope>
    <source>
        <strain evidence="3">KCTC 52438</strain>
    </source>
</reference>
<dbReference type="InterPro" id="IPR013216">
    <property type="entry name" value="Methyltransf_11"/>
</dbReference>
<dbReference type="Proteomes" id="UP001595476">
    <property type="component" value="Unassembled WGS sequence"/>
</dbReference>
<dbReference type="GO" id="GO:0032259">
    <property type="term" value="P:methylation"/>
    <property type="evidence" value="ECO:0007669"/>
    <property type="project" value="UniProtKB-KW"/>
</dbReference>
<dbReference type="InterPro" id="IPR029063">
    <property type="entry name" value="SAM-dependent_MTases_sf"/>
</dbReference>
<sequence>MVIKGINFKKNSALEAYYNDYFMKLGLSKELSTLDVGCGWGFSSAYFNGRFLGTEFDRNKISWAKDVYPEKDFRFSDITKDQLDKKYDQCLSLTVLDEIEDKDVALRNIISSLNQGAKIYIEVRNYNFLVRELTRYFKLDVYHARKLELKGLKDVDLTFNEYLELFRKSGLRLEKVYKAQRPLISSSYTEFIKKLIYNFIDKTVSHEKAFMLGFVLIKE</sequence>
<comment type="caution">
    <text evidence="2">The sequence shown here is derived from an EMBL/GenBank/DDBJ whole genome shotgun (WGS) entry which is preliminary data.</text>
</comment>
<accession>A0ABV7HC74</accession>
<dbReference type="CDD" id="cd02440">
    <property type="entry name" value="AdoMet_MTases"/>
    <property type="match status" value="1"/>
</dbReference>
<evidence type="ECO:0000313" key="2">
    <source>
        <dbReference type="EMBL" id="MFC3150298.1"/>
    </source>
</evidence>
<dbReference type="RefSeq" id="WP_386716844.1">
    <property type="nucleotide sequence ID" value="NZ_JBHRSZ010000002.1"/>
</dbReference>
<gene>
    <name evidence="2" type="ORF">ACFOEK_04615</name>
</gene>
<dbReference type="Gene3D" id="3.40.50.150">
    <property type="entry name" value="Vaccinia Virus protein VP39"/>
    <property type="match status" value="1"/>
</dbReference>
<dbReference type="EMBL" id="JBHRSZ010000002">
    <property type="protein sequence ID" value="MFC3150298.1"/>
    <property type="molecule type" value="Genomic_DNA"/>
</dbReference>
<evidence type="ECO:0000313" key="3">
    <source>
        <dbReference type="Proteomes" id="UP001595476"/>
    </source>
</evidence>
<proteinExistence type="predicted"/>
<evidence type="ECO:0000259" key="1">
    <source>
        <dbReference type="Pfam" id="PF08241"/>
    </source>
</evidence>
<keyword evidence="2" id="KW-0808">Transferase</keyword>
<name>A0ABV7HC74_9GAMM</name>
<keyword evidence="2" id="KW-0489">Methyltransferase</keyword>
<feature type="domain" description="Methyltransferase type 11" evidence="1">
    <location>
        <begin position="34"/>
        <end position="121"/>
    </location>
</feature>
<organism evidence="2 3">
    <name type="scientific">Litoribrevibacter euphylliae</name>
    <dbReference type="NCBI Taxonomy" id="1834034"/>
    <lineage>
        <taxon>Bacteria</taxon>
        <taxon>Pseudomonadati</taxon>
        <taxon>Pseudomonadota</taxon>
        <taxon>Gammaproteobacteria</taxon>
        <taxon>Oceanospirillales</taxon>
        <taxon>Oceanospirillaceae</taxon>
        <taxon>Litoribrevibacter</taxon>
    </lineage>
</organism>
<dbReference type="Pfam" id="PF08241">
    <property type="entry name" value="Methyltransf_11"/>
    <property type="match status" value="1"/>
</dbReference>
<dbReference type="SUPFAM" id="SSF53335">
    <property type="entry name" value="S-adenosyl-L-methionine-dependent methyltransferases"/>
    <property type="match status" value="1"/>
</dbReference>
<keyword evidence="3" id="KW-1185">Reference proteome</keyword>
<protein>
    <submittedName>
        <fullName evidence="2">Class I SAM-dependent methyltransferase</fullName>
    </submittedName>
</protein>
<dbReference type="GO" id="GO:0008168">
    <property type="term" value="F:methyltransferase activity"/>
    <property type="evidence" value="ECO:0007669"/>
    <property type="project" value="UniProtKB-KW"/>
</dbReference>